<evidence type="ECO:0000256" key="2">
    <source>
        <dbReference type="SAM" id="MobiDB-lite"/>
    </source>
</evidence>
<keyword evidence="5" id="KW-1185">Reference proteome</keyword>
<dbReference type="InterPro" id="IPR011666">
    <property type="entry name" value="DUF1604"/>
</dbReference>
<feature type="region of interest" description="Disordered" evidence="2">
    <location>
        <begin position="625"/>
        <end position="668"/>
    </location>
</feature>
<feature type="region of interest" description="Disordered" evidence="2">
    <location>
        <begin position="702"/>
        <end position="784"/>
    </location>
</feature>
<accession>A0AAD5U0V9</accession>
<comment type="caution">
    <text evidence="4">The sequence shown here is derived from an EMBL/GenBank/DDBJ whole genome shotgun (WGS) entry which is preliminary data.</text>
</comment>
<dbReference type="InterPro" id="IPR000467">
    <property type="entry name" value="G_patch_dom"/>
</dbReference>
<protein>
    <recommendedName>
        <fullName evidence="3">G-patch domain-containing protein</fullName>
    </recommendedName>
</protein>
<dbReference type="Proteomes" id="UP001211065">
    <property type="component" value="Unassembled WGS sequence"/>
</dbReference>
<feature type="domain" description="G-patch" evidence="3">
    <location>
        <begin position="162"/>
        <end position="227"/>
    </location>
</feature>
<dbReference type="PANTHER" id="PTHR13384">
    <property type="entry name" value="G PATCH DOMAIN-CONTAINING PROTEIN 1"/>
    <property type="match status" value="1"/>
</dbReference>
<dbReference type="GO" id="GO:0006397">
    <property type="term" value="P:mRNA processing"/>
    <property type="evidence" value="ECO:0007669"/>
    <property type="project" value="InterPro"/>
</dbReference>
<keyword evidence="1" id="KW-0175">Coiled coil</keyword>
<gene>
    <name evidence="4" type="ORF">HK099_004123</name>
</gene>
<proteinExistence type="predicted"/>
<name>A0AAD5U0V9_9FUNG</name>
<evidence type="ECO:0000259" key="3">
    <source>
        <dbReference type="PROSITE" id="PS50174"/>
    </source>
</evidence>
<feature type="coiled-coil region" evidence="1">
    <location>
        <begin position="578"/>
        <end position="605"/>
    </location>
</feature>
<feature type="compositionally biased region" description="Basic and acidic residues" evidence="2">
    <location>
        <begin position="636"/>
        <end position="656"/>
    </location>
</feature>
<feature type="compositionally biased region" description="Basic and acidic residues" evidence="2">
    <location>
        <begin position="711"/>
        <end position="721"/>
    </location>
</feature>
<evidence type="ECO:0000256" key="1">
    <source>
        <dbReference type="SAM" id="Coils"/>
    </source>
</evidence>
<dbReference type="Pfam" id="PF07713">
    <property type="entry name" value="DUF1604"/>
    <property type="match status" value="1"/>
</dbReference>
<dbReference type="GO" id="GO:0005634">
    <property type="term" value="C:nucleus"/>
    <property type="evidence" value="ECO:0007669"/>
    <property type="project" value="TreeGrafter"/>
</dbReference>
<organism evidence="4 5">
    <name type="scientific">Clydaea vesicula</name>
    <dbReference type="NCBI Taxonomy" id="447962"/>
    <lineage>
        <taxon>Eukaryota</taxon>
        <taxon>Fungi</taxon>
        <taxon>Fungi incertae sedis</taxon>
        <taxon>Chytridiomycota</taxon>
        <taxon>Chytridiomycota incertae sedis</taxon>
        <taxon>Chytridiomycetes</taxon>
        <taxon>Lobulomycetales</taxon>
        <taxon>Lobulomycetaceae</taxon>
        <taxon>Clydaea</taxon>
    </lineage>
</organism>
<reference evidence="4" key="1">
    <citation type="submission" date="2020-05" db="EMBL/GenBank/DDBJ databases">
        <title>Phylogenomic resolution of chytrid fungi.</title>
        <authorList>
            <person name="Stajich J.E."/>
            <person name="Amses K."/>
            <person name="Simmons R."/>
            <person name="Seto K."/>
            <person name="Myers J."/>
            <person name="Bonds A."/>
            <person name="Quandt C.A."/>
            <person name="Barry K."/>
            <person name="Liu P."/>
            <person name="Grigoriev I."/>
            <person name="Longcore J.E."/>
            <person name="James T.Y."/>
        </authorList>
    </citation>
    <scope>NUCLEOTIDE SEQUENCE</scope>
    <source>
        <strain evidence="4">JEL0476</strain>
    </source>
</reference>
<dbReference type="Pfam" id="PF01585">
    <property type="entry name" value="G-patch"/>
    <property type="match status" value="1"/>
</dbReference>
<dbReference type="AlphaFoldDB" id="A0AAD5U0V9"/>
<dbReference type="PANTHER" id="PTHR13384:SF19">
    <property type="entry name" value="G PATCH DOMAIN-CONTAINING PROTEIN 1"/>
    <property type="match status" value="1"/>
</dbReference>
<dbReference type="GO" id="GO:0003723">
    <property type="term" value="F:RNA binding"/>
    <property type="evidence" value="ECO:0007669"/>
    <property type="project" value="TreeGrafter"/>
</dbReference>
<sequence length="784" mass="89497">MSNKIGTELVVDLTQVKNKDKNKFLPLHKQEVRDERGKKRLHGAFTGGFSAGYFNTVGSKEGWQPSAFVSKKDLSSEDKINSKYNFKPEDFMDEEDLDAFQKKNEIQINDKFQSSSKDTYNEKLQNINFLETTKNNNNHSETTTKILFDKSKFKDFFLGPPSLSIGVELLKKLGWREGQGIGVKKKRKEYQNDVTAAELLFAPKEVSIKKELLKSKNDHLGLGYDPKLYAPEFNIVKNNRENTEKTFLGIKGGGFGLGVFDEDDEGDEMDLYGNTNMNDYDIYENTKEHQKQQEKLKISQKKSANLKQKLETGFDGKQSLPGFVFAKKEIIPTVYGAQFSAPNDFKPNPPINVTAIPTAKHDPESRRVLLGEEKINAPERKLFEMISSKTQDKINEIKELVNKKTSKIDSQAETTQKLDKKTALEALKGYIPFENDPAKQLRYKNFLNFSAGLLKTEVVDIPESFTLANIEHEKLEFIKAGKMFKPLSNFMASKFTSQGTEELPTKSKFVPKRTTKEWVPSRLLLKRFNVKNPFPNKPDSGLQPVDKVDPRDKLDKIDVLNKEAMLEIINERDRIYYEGKSKKEIKELEDDASKEEEANMQMLAENEIVKGRPSMDIFKAIFANSDSDSDTDDSDIEKIPLTKNENKKKDNLEVFSKDNFASTNSSTLGNEAIIDSTMAVVEKCDVVDSSLTESNFKPKFRKKELRKKKKISNEEKDTTDSKKKRKRGEKIEQKVKLSFGEEEDAKDTWNEKKIKKVKEKTGDSAMSDDDDDEDRNRPSAASYF</sequence>
<feature type="compositionally biased region" description="Polar residues" evidence="2">
    <location>
        <begin position="659"/>
        <end position="668"/>
    </location>
</feature>
<dbReference type="PROSITE" id="PS50174">
    <property type="entry name" value="G_PATCH"/>
    <property type="match status" value="1"/>
</dbReference>
<dbReference type="Pfam" id="PF26093">
    <property type="entry name" value="HTH_TGH"/>
    <property type="match status" value="1"/>
</dbReference>
<evidence type="ECO:0000313" key="4">
    <source>
        <dbReference type="EMBL" id="KAJ3220643.1"/>
    </source>
</evidence>
<dbReference type="EMBL" id="JADGJW010000284">
    <property type="protein sequence ID" value="KAJ3220643.1"/>
    <property type="molecule type" value="Genomic_DNA"/>
</dbReference>
<evidence type="ECO:0000313" key="5">
    <source>
        <dbReference type="Proteomes" id="UP001211065"/>
    </source>
</evidence>